<dbReference type="AlphaFoldDB" id="A0A6A4MS75"/>
<proteinExistence type="predicted"/>
<keyword evidence="2" id="KW-1185">Reference proteome</keyword>
<reference evidence="2" key="1">
    <citation type="journal article" date="2020" name="Nat. Commun.">
        <title>Genome sequence of the cluster root forming white lupin.</title>
        <authorList>
            <person name="Hufnagel B."/>
            <person name="Marques A."/>
            <person name="Soriano A."/>
            <person name="Marques L."/>
            <person name="Divol F."/>
            <person name="Doumas P."/>
            <person name="Sallet E."/>
            <person name="Mancinotti D."/>
            <person name="Carrere S."/>
            <person name="Marande W."/>
            <person name="Arribat S."/>
            <person name="Keller J."/>
            <person name="Huneau C."/>
            <person name="Blein T."/>
            <person name="Aime D."/>
            <person name="Laguerre M."/>
            <person name="Taylor J."/>
            <person name="Schubert V."/>
            <person name="Nelson M."/>
            <person name="Geu-Flores F."/>
            <person name="Crespi M."/>
            <person name="Gallardo-Guerrero K."/>
            <person name="Delaux P.-M."/>
            <person name="Salse J."/>
            <person name="Berges H."/>
            <person name="Guyot R."/>
            <person name="Gouzy J."/>
            <person name="Peret B."/>
        </authorList>
    </citation>
    <scope>NUCLEOTIDE SEQUENCE [LARGE SCALE GENOMIC DNA]</scope>
    <source>
        <strain evidence="2">cv. Amiga</strain>
    </source>
</reference>
<sequence length="114" mass="13174">MFRTTSGAQPTLKSVLQTNSTYYQPMIEKCDITISKWTIDASLSFNATNSTYFHPMIDAICSMGLGYKGPNYYRVRGHLLNKWVEDVKKLVNDFRSIWWKIGSLMADGWTDYSR</sequence>
<evidence type="ECO:0008006" key="3">
    <source>
        <dbReference type="Google" id="ProtNLM"/>
    </source>
</evidence>
<evidence type="ECO:0000313" key="1">
    <source>
        <dbReference type="EMBL" id="KAE9586406.1"/>
    </source>
</evidence>
<dbReference type="Proteomes" id="UP000447434">
    <property type="component" value="Chromosome 24"/>
</dbReference>
<organism evidence="1 2">
    <name type="scientific">Lupinus albus</name>
    <name type="common">White lupine</name>
    <name type="synonym">Lupinus termis</name>
    <dbReference type="NCBI Taxonomy" id="3870"/>
    <lineage>
        <taxon>Eukaryota</taxon>
        <taxon>Viridiplantae</taxon>
        <taxon>Streptophyta</taxon>
        <taxon>Embryophyta</taxon>
        <taxon>Tracheophyta</taxon>
        <taxon>Spermatophyta</taxon>
        <taxon>Magnoliopsida</taxon>
        <taxon>eudicotyledons</taxon>
        <taxon>Gunneridae</taxon>
        <taxon>Pentapetalae</taxon>
        <taxon>rosids</taxon>
        <taxon>fabids</taxon>
        <taxon>Fabales</taxon>
        <taxon>Fabaceae</taxon>
        <taxon>Papilionoideae</taxon>
        <taxon>50 kb inversion clade</taxon>
        <taxon>genistoids sensu lato</taxon>
        <taxon>core genistoids</taxon>
        <taxon>Genisteae</taxon>
        <taxon>Lupinus</taxon>
    </lineage>
</organism>
<dbReference type="EMBL" id="WOCE01000024">
    <property type="protein sequence ID" value="KAE9586406.1"/>
    <property type="molecule type" value="Genomic_DNA"/>
</dbReference>
<gene>
    <name evidence="1" type="ORF">Lalb_Chr24g0401661</name>
</gene>
<comment type="caution">
    <text evidence="1">The sequence shown here is derived from an EMBL/GenBank/DDBJ whole genome shotgun (WGS) entry which is preliminary data.</text>
</comment>
<dbReference type="OrthoDB" id="2442898at2759"/>
<accession>A0A6A4MS75</accession>
<evidence type="ECO:0000313" key="2">
    <source>
        <dbReference type="Proteomes" id="UP000447434"/>
    </source>
</evidence>
<name>A0A6A4MS75_LUPAL</name>
<protein>
    <recommendedName>
        <fullName evidence="3">DUF659 domain-containing protein</fullName>
    </recommendedName>
</protein>